<comment type="caution">
    <text evidence="6">The sequence shown here is derived from an EMBL/GenBank/DDBJ whole genome shotgun (WGS) entry which is preliminary data.</text>
</comment>
<keyword evidence="7" id="KW-1185">Reference proteome</keyword>
<dbReference type="PANTHER" id="PTHR43175">
    <property type="entry name" value="CARBONIC ANHYDRASE"/>
    <property type="match status" value="1"/>
</dbReference>
<evidence type="ECO:0000256" key="4">
    <source>
        <dbReference type="PIRSR" id="PIRSR601765-1"/>
    </source>
</evidence>
<feature type="binding site" evidence="4">
    <location>
        <position position="40"/>
    </location>
    <ligand>
        <name>Zn(2+)</name>
        <dbReference type="ChEBI" id="CHEBI:29105"/>
    </ligand>
</feature>
<evidence type="ECO:0000313" key="6">
    <source>
        <dbReference type="EMBL" id="ROW14207.1"/>
    </source>
</evidence>
<keyword evidence="5" id="KW-0456">Lyase</keyword>
<keyword evidence="2 4" id="KW-0479">Metal-binding</keyword>
<comment type="catalytic activity">
    <reaction evidence="5">
        <text>hydrogencarbonate + H(+) = CO2 + H2O</text>
        <dbReference type="Rhea" id="RHEA:10748"/>
        <dbReference type="ChEBI" id="CHEBI:15377"/>
        <dbReference type="ChEBI" id="CHEBI:15378"/>
        <dbReference type="ChEBI" id="CHEBI:16526"/>
        <dbReference type="ChEBI" id="CHEBI:17544"/>
        <dbReference type="EC" id="4.2.1.1"/>
    </reaction>
</comment>
<dbReference type="EC" id="4.2.1.1" evidence="5"/>
<organism evidence="6 7">
    <name type="scientific">Cytospora leucostoma</name>
    <dbReference type="NCBI Taxonomy" id="1230097"/>
    <lineage>
        <taxon>Eukaryota</taxon>
        <taxon>Fungi</taxon>
        <taxon>Dikarya</taxon>
        <taxon>Ascomycota</taxon>
        <taxon>Pezizomycotina</taxon>
        <taxon>Sordariomycetes</taxon>
        <taxon>Sordariomycetidae</taxon>
        <taxon>Diaporthales</taxon>
        <taxon>Cytosporaceae</taxon>
        <taxon>Cytospora</taxon>
    </lineage>
</organism>
<dbReference type="Pfam" id="PF00484">
    <property type="entry name" value="Pro_CA"/>
    <property type="match status" value="1"/>
</dbReference>
<dbReference type="OrthoDB" id="10248475at2759"/>
<name>A0A423XDN2_9PEZI</name>
<evidence type="ECO:0000256" key="3">
    <source>
        <dbReference type="ARBA" id="ARBA00022833"/>
    </source>
</evidence>
<protein>
    <recommendedName>
        <fullName evidence="5">Carbonic anhydrase</fullName>
        <ecNumber evidence="5">4.2.1.1</ecNumber>
    </recommendedName>
    <alternativeName>
        <fullName evidence="5">Carbonate dehydratase</fullName>
    </alternativeName>
</protein>
<evidence type="ECO:0000256" key="5">
    <source>
        <dbReference type="RuleBase" id="RU003956"/>
    </source>
</evidence>
<comment type="function">
    <text evidence="5">Reversible hydration of carbon dioxide.</text>
</comment>
<comment type="similarity">
    <text evidence="1 5">Belongs to the beta-class carbonic anhydrase family.</text>
</comment>
<evidence type="ECO:0000256" key="2">
    <source>
        <dbReference type="ARBA" id="ARBA00022723"/>
    </source>
</evidence>
<dbReference type="EMBL" id="LKEB01000015">
    <property type="protein sequence ID" value="ROW14207.1"/>
    <property type="molecule type" value="Genomic_DNA"/>
</dbReference>
<dbReference type="PANTHER" id="PTHR43175:SF3">
    <property type="entry name" value="CARBON DISULFIDE HYDROLASE"/>
    <property type="match status" value="1"/>
</dbReference>
<accession>A0A423XDN2</accession>
<feature type="binding site" evidence="4">
    <location>
        <position position="93"/>
    </location>
    <ligand>
        <name>Zn(2+)</name>
        <dbReference type="ChEBI" id="CHEBI:29105"/>
    </ligand>
</feature>
<dbReference type="GO" id="GO:0008270">
    <property type="term" value="F:zinc ion binding"/>
    <property type="evidence" value="ECO:0007669"/>
    <property type="project" value="UniProtKB-UniRule"/>
</dbReference>
<comment type="cofactor">
    <cofactor evidence="4">
        <name>Zn(2+)</name>
        <dbReference type="ChEBI" id="CHEBI:29105"/>
    </cofactor>
    <text evidence="4">Binds 1 zinc ion per subunit.</text>
</comment>
<dbReference type="SMART" id="SM00947">
    <property type="entry name" value="Pro_CA"/>
    <property type="match status" value="1"/>
</dbReference>
<sequence length="169" mass="18545">MSTPNIKNLQEKNAVFSKNWTRGLLDLPPAKKVLFVTCMDARIDPVAQFGIQIGDAHVVRNAGGSAKDSIRSIVISQNLLGTREIIVVKHTDCGMLTFNNEEGHAIVVKNLGEKGDAALPFKDFLPLTDLEKDTIEDVEFIKNHPAVHKDIPITGWIITLETGAVHQVV</sequence>
<evidence type="ECO:0000256" key="1">
    <source>
        <dbReference type="ARBA" id="ARBA00006217"/>
    </source>
</evidence>
<dbReference type="Gene3D" id="3.40.1050.10">
    <property type="entry name" value="Carbonic anhydrase"/>
    <property type="match status" value="1"/>
</dbReference>
<dbReference type="Proteomes" id="UP000285146">
    <property type="component" value="Unassembled WGS sequence"/>
</dbReference>
<proteinExistence type="inferred from homology"/>
<dbReference type="InParanoid" id="A0A423XDN2"/>
<gene>
    <name evidence="6" type="ORF">VPNG_04321</name>
</gene>
<dbReference type="STRING" id="1230097.A0A423XDN2"/>
<dbReference type="SUPFAM" id="SSF53056">
    <property type="entry name" value="beta-carbonic anhydrase, cab"/>
    <property type="match status" value="1"/>
</dbReference>
<dbReference type="CDD" id="cd03379">
    <property type="entry name" value="beta_CA_cladeD"/>
    <property type="match status" value="1"/>
</dbReference>
<dbReference type="AlphaFoldDB" id="A0A423XDN2"/>
<keyword evidence="3 4" id="KW-0862">Zinc</keyword>
<reference evidence="6 7" key="1">
    <citation type="submission" date="2015-09" db="EMBL/GenBank/DDBJ databases">
        <title>Host preference determinants of Valsa canker pathogens revealed by comparative genomics.</title>
        <authorList>
            <person name="Yin Z."/>
            <person name="Huang L."/>
        </authorList>
    </citation>
    <scope>NUCLEOTIDE SEQUENCE [LARGE SCALE GENOMIC DNA]</scope>
    <source>
        <strain evidence="6 7">SXYLt</strain>
    </source>
</reference>
<feature type="binding site" evidence="4">
    <location>
        <position position="38"/>
    </location>
    <ligand>
        <name>Zn(2+)</name>
        <dbReference type="ChEBI" id="CHEBI:29105"/>
    </ligand>
</feature>
<dbReference type="InterPro" id="IPR036874">
    <property type="entry name" value="Carbonic_anhydrase_sf"/>
</dbReference>
<feature type="binding site" evidence="4">
    <location>
        <position position="90"/>
    </location>
    <ligand>
        <name>Zn(2+)</name>
        <dbReference type="ChEBI" id="CHEBI:29105"/>
    </ligand>
</feature>
<dbReference type="GO" id="GO:0004089">
    <property type="term" value="F:carbonate dehydratase activity"/>
    <property type="evidence" value="ECO:0007669"/>
    <property type="project" value="UniProtKB-UniRule"/>
</dbReference>
<evidence type="ECO:0000313" key="7">
    <source>
        <dbReference type="Proteomes" id="UP000285146"/>
    </source>
</evidence>
<dbReference type="InterPro" id="IPR001765">
    <property type="entry name" value="Carbonic_anhydrase"/>
</dbReference>